<organism evidence="1 2">
    <name type="scientific">Glaciecola punicea ACAM 611</name>
    <dbReference type="NCBI Taxonomy" id="1121923"/>
    <lineage>
        <taxon>Bacteria</taxon>
        <taxon>Pseudomonadati</taxon>
        <taxon>Pseudomonadota</taxon>
        <taxon>Gammaproteobacteria</taxon>
        <taxon>Alteromonadales</taxon>
        <taxon>Alteromonadaceae</taxon>
        <taxon>Glaciecola</taxon>
    </lineage>
</organism>
<evidence type="ECO:0000313" key="1">
    <source>
        <dbReference type="EMBL" id="GAB55663.1"/>
    </source>
</evidence>
<dbReference type="EMBL" id="BAET01000014">
    <property type="protein sequence ID" value="GAB55663.1"/>
    <property type="molecule type" value="Genomic_DNA"/>
</dbReference>
<protein>
    <submittedName>
        <fullName evidence="1">Uncharacterized protein</fullName>
    </submittedName>
</protein>
<comment type="caution">
    <text evidence="1">The sequence shown here is derived from an EMBL/GenBank/DDBJ whole genome shotgun (WGS) entry which is preliminary data.</text>
</comment>
<reference evidence="1 2" key="2">
    <citation type="journal article" date="2017" name="Antonie Van Leeuwenhoek">
        <title>Rhizobium rhizosphaerae sp. nov., a novel species isolated from rice rhizosphere.</title>
        <authorList>
            <person name="Zhao J.J."/>
            <person name="Zhang J."/>
            <person name="Zhang R.J."/>
            <person name="Zhang C.W."/>
            <person name="Yin H.Q."/>
            <person name="Zhang X.X."/>
        </authorList>
    </citation>
    <scope>NUCLEOTIDE SEQUENCE [LARGE SCALE GENOMIC DNA]</scope>
    <source>
        <strain evidence="1 2">ACAM 611</strain>
    </source>
</reference>
<keyword evidence="2" id="KW-1185">Reference proteome</keyword>
<reference evidence="1 2" key="1">
    <citation type="journal article" date="2012" name="J. Bacteriol.">
        <title>Genome sequence of proteorhodopsin-containing sea ice bacterium Glaciecola punicea ACAM 611T.</title>
        <authorList>
            <person name="Qin Q.-L."/>
            <person name="Xie B.-B."/>
            <person name="Shu Y.-L."/>
            <person name="Rong J.-C."/>
            <person name="Zhao D.-L."/>
            <person name="Zhang X.-Y."/>
            <person name="Chen X.-L."/>
            <person name="Zhou B.-C."/>
            <person name="Zhanga Y.-Z."/>
        </authorList>
    </citation>
    <scope>NUCLEOTIDE SEQUENCE [LARGE SCALE GENOMIC DNA]</scope>
    <source>
        <strain evidence="1 2">ACAM 611</strain>
    </source>
</reference>
<proteinExistence type="predicted"/>
<evidence type="ECO:0000313" key="2">
    <source>
        <dbReference type="Proteomes" id="UP000053586"/>
    </source>
</evidence>
<sequence>MAVRNKQSATFFGAKRFLQSLALSSSLLAASLLYSVNQSYASKHFV</sequence>
<gene>
    <name evidence="1" type="ORF">GPUN_1543</name>
</gene>
<dbReference type="AlphaFoldDB" id="H5TBI6"/>
<accession>H5TBI6</accession>
<name>H5TBI6_9ALTE</name>
<dbReference type="Proteomes" id="UP000053586">
    <property type="component" value="Unassembled WGS sequence"/>
</dbReference>